<dbReference type="AlphaFoldDB" id="A0A5N6NCH8"/>
<dbReference type="OrthoDB" id="1741890at2759"/>
<gene>
    <name evidence="3" type="ORF">E3N88_23167</name>
</gene>
<evidence type="ECO:0000313" key="4">
    <source>
        <dbReference type="Proteomes" id="UP000326396"/>
    </source>
</evidence>
<comment type="caution">
    <text evidence="3">The sequence shown here is derived from an EMBL/GenBank/DDBJ whole genome shotgun (WGS) entry which is preliminary data.</text>
</comment>
<name>A0A5N6NCH8_9ASTR</name>
<dbReference type="Proteomes" id="UP000326396">
    <property type="component" value="Linkage Group LG2"/>
</dbReference>
<feature type="domain" description="Reverse transcriptase Ty1/copia-type" evidence="2">
    <location>
        <begin position="31"/>
        <end position="119"/>
    </location>
</feature>
<organism evidence="3 4">
    <name type="scientific">Mikania micrantha</name>
    <name type="common">bitter vine</name>
    <dbReference type="NCBI Taxonomy" id="192012"/>
    <lineage>
        <taxon>Eukaryota</taxon>
        <taxon>Viridiplantae</taxon>
        <taxon>Streptophyta</taxon>
        <taxon>Embryophyta</taxon>
        <taxon>Tracheophyta</taxon>
        <taxon>Spermatophyta</taxon>
        <taxon>Magnoliopsida</taxon>
        <taxon>eudicotyledons</taxon>
        <taxon>Gunneridae</taxon>
        <taxon>Pentapetalae</taxon>
        <taxon>asterids</taxon>
        <taxon>campanulids</taxon>
        <taxon>Asterales</taxon>
        <taxon>Asteraceae</taxon>
        <taxon>Asteroideae</taxon>
        <taxon>Heliantheae alliance</taxon>
        <taxon>Eupatorieae</taxon>
        <taxon>Mikania</taxon>
    </lineage>
</organism>
<dbReference type="EMBL" id="SZYD01000012">
    <property type="protein sequence ID" value="KAD4585566.1"/>
    <property type="molecule type" value="Genomic_DNA"/>
</dbReference>
<dbReference type="Pfam" id="PF07727">
    <property type="entry name" value="RVT_2"/>
    <property type="match status" value="1"/>
</dbReference>
<sequence length="119" mass="13557">MDDPVEDSEEDPEKDPNEDPDEDPEEDPAFPDHVYKPHKALYGLHQAPRAWYATHTDHLLAKGSTRGAIDQTLFVLREKDDFILVQIYVDDIIFGSTSSVLCKEFEAVMKKKFEMSAMG</sequence>
<feature type="region of interest" description="Disordered" evidence="1">
    <location>
        <begin position="1"/>
        <end position="32"/>
    </location>
</feature>
<keyword evidence="4" id="KW-1185">Reference proteome</keyword>
<evidence type="ECO:0000259" key="2">
    <source>
        <dbReference type="Pfam" id="PF07727"/>
    </source>
</evidence>
<feature type="compositionally biased region" description="Acidic residues" evidence="1">
    <location>
        <begin position="1"/>
        <end position="29"/>
    </location>
</feature>
<evidence type="ECO:0000256" key="1">
    <source>
        <dbReference type="SAM" id="MobiDB-lite"/>
    </source>
</evidence>
<proteinExistence type="predicted"/>
<reference evidence="3 4" key="1">
    <citation type="submission" date="2019-05" db="EMBL/GenBank/DDBJ databases">
        <title>Mikania micrantha, genome provides insights into the molecular mechanism of rapid growth.</title>
        <authorList>
            <person name="Liu B."/>
        </authorList>
    </citation>
    <scope>NUCLEOTIDE SEQUENCE [LARGE SCALE GENOMIC DNA]</scope>
    <source>
        <strain evidence="3">NLD-2019</strain>
        <tissue evidence="3">Leaf</tissue>
    </source>
</reference>
<accession>A0A5N6NCH8</accession>
<protein>
    <recommendedName>
        <fullName evidence="2">Reverse transcriptase Ty1/copia-type domain-containing protein</fullName>
    </recommendedName>
</protein>
<evidence type="ECO:0000313" key="3">
    <source>
        <dbReference type="EMBL" id="KAD4585566.1"/>
    </source>
</evidence>
<dbReference type="InterPro" id="IPR013103">
    <property type="entry name" value="RVT_2"/>
</dbReference>